<organism evidence="1 2">
    <name type="scientific">Candidatus Flavonifractor intestinigallinarum</name>
    <dbReference type="NCBI Taxonomy" id="2838586"/>
    <lineage>
        <taxon>Bacteria</taxon>
        <taxon>Bacillati</taxon>
        <taxon>Bacillota</taxon>
        <taxon>Clostridia</taxon>
        <taxon>Eubacteriales</taxon>
        <taxon>Oscillospiraceae</taxon>
        <taxon>Flavonifractor</taxon>
    </lineage>
</organism>
<dbReference type="EMBL" id="DWXO01000070">
    <property type="protein sequence ID" value="HJB80780.1"/>
    <property type="molecule type" value="Genomic_DNA"/>
</dbReference>
<protein>
    <submittedName>
        <fullName evidence="1">Phage portal protein</fullName>
    </submittedName>
</protein>
<gene>
    <name evidence="1" type="ORF">H9712_07325</name>
</gene>
<dbReference type="Proteomes" id="UP000823921">
    <property type="component" value="Unassembled WGS sequence"/>
</dbReference>
<evidence type="ECO:0000313" key="1">
    <source>
        <dbReference type="EMBL" id="HJB80780.1"/>
    </source>
</evidence>
<sequence>MGLFHKKSGPEGGGLAVQIREGGRHPFGVLDGYVPLRQGEIDLYRSIREAVPIVDAAIWKLIRLAGGVIVQCGDKRAQAELDWFLQHVNTGRGQRGIQSFLDCYLDSMLTCGRAVGEIVPDRRRRDIAALLCGNVADIEIREGATPMEFAIWGRGADGAMRELPRQELLLFTPFQPETDSPYGVSLLRSMPFLTEILLKIYQAIGMNWERMGNVRFAVVYKPGDSPLDQSMVQERSRQIAREWSAAMQAGKHGNVRDFVAVGDVDIKVIGADNQVLDSEVPVRQILEQLVSRTGIPPFLLGLSWSSTERMSTQQADMMTSEITAIRRGLEPVVERICELWLTLHGYRPQVSVEWEDVNLQDLVEEARAQLYRQQARTVEMDNEAREKGETV</sequence>
<accession>A0A9D2SC29</accession>
<evidence type="ECO:0000313" key="2">
    <source>
        <dbReference type="Proteomes" id="UP000823921"/>
    </source>
</evidence>
<proteinExistence type="predicted"/>
<comment type="caution">
    <text evidence="1">The sequence shown here is derived from an EMBL/GenBank/DDBJ whole genome shotgun (WGS) entry which is preliminary data.</text>
</comment>
<reference evidence="1" key="2">
    <citation type="submission" date="2021-04" db="EMBL/GenBank/DDBJ databases">
        <authorList>
            <person name="Gilroy R."/>
        </authorList>
    </citation>
    <scope>NUCLEOTIDE SEQUENCE</scope>
    <source>
        <strain evidence="1">CHK192-8294</strain>
    </source>
</reference>
<dbReference type="AlphaFoldDB" id="A0A9D2SC29"/>
<name>A0A9D2SC29_9FIRM</name>
<reference evidence="1" key="1">
    <citation type="journal article" date="2021" name="PeerJ">
        <title>Extensive microbial diversity within the chicken gut microbiome revealed by metagenomics and culture.</title>
        <authorList>
            <person name="Gilroy R."/>
            <person name="Ravi A."/>
            <person name="Getino M."/>
            <person name="Pursley I."/>
            <person name="Horton D.L."/>
            <person name="Alikhan N.F."/>
            <person name="Baker D."/>
            <person name="Gharbi K."/>
            <person name="Hall N."/>
            <person name="Watson M."/>
            <person name="Adriaenssens E.M."/>
            <person name="Foster-Nyarko E."/>
            <person name="Jarju S."/>
            <person name="Secka A."/>
            <person name="Antonio M."/>
            <person name="Oren A."/>
            <person name="Chaudhuri R.R."/>
            <person name="La Ragione R."/>
            <person name="Hildebrand F."/>
            <person name="Pallen M.J."/>
        </authorList>
    </citation>
    <scope>NUCLEOTIDE SEQUENCE</scope>
    <source>
        <strain evidence="1">CHK192-8294</strain>
    </source>
</reference>